<keyword evidence="1" id="KW-0812">Transmembrane</keyword>
<dbReference type="RefSeq" id="WP_132191656.1">
    <property type="nucleotide sequence ID" value="NZ_SLWM01000003.1"/>
</dbReference>
<protein>
    <submittedName>
        <fullName evidence="3">PEGA domain-containing protein</fullName>
    </submittedName>
</protein>
<keyword evidence="1" id="KW-0472">Membrane</keyword>
<evidence type="ECO:0000313" key="3">
    <source>
        <dbReference type="EMBL" id="TCO27898.1"/>
    </source>
</evidence>
<accession>A0ABY2BRD3</accession>
<reference evidence="3 4" key="1">
    <citation type="journal article" date="2015" name="Stand. Genomic Sci.">
        <title>Genomic Encyclopedia of Bacterial and Archaeal Type Strains, Phase III: the genomes of soil and plant-associated and newly described type strains.</title>
        <authorList>
            <person name="Whitman W.B."/>
            <person name="Woyke T."/>
            <person name="Klenk H.P."/>
            <person name="Zhou Y."/>
            <person name="Lilburn T.G."/>
            <person name="Beck B.J."/>
            <person name="De Vos P."/>
            <person name="Vandamme P."/>
            <person name="Eisen J.A."/>
            <person name="Garrity G."/>
            <person name="Hugenholtz P."/>
            <person name="Kyrpides N.C."/>
        </authorList>
    </citation>
    <scope>NUCLEOTIDE SEQUENCE [LARGE SCALE GENOMIC DNA]</scope>
    <source>
        <strain evidence="3 4">VKM Ac-2538</strain>
    </source>
</reference>
<evidence type="ECO:0000313" key="4">
    <source>
        <dbReference type="Proteomes" id="UP000295818"/>
    </source>
</evidence>
<gene>
    <name evidence="3" type="ORF">EV644_103602</name>
</gene>
<name>A0ABY2BRD3_9ACTN</name>
<keyword evidence="4" id="KW-1185">Reference proteome</keyword>
<dbReference type="Pfam" id="PF08308">
    <property type="entry name" value="PEGA"/>
    <property type="match status" value="1"/>
</dbReference>
<proteinExistence type="predicted"/>
<organism evidence="3 4">
    <name type="scientific">Kribbella orskensis</name>
    <dbReference type="NCBI Taxonomy" id="2512216"/>
    <lineage>
        <taxon>Bacteria</taxon>
        <taxon>Bacillati</taxon>
        <taxon>Actinomycetota</taxon>
        <taxon>Actinomycetes</taxon>
        <taxon>Propionibacteriales</taxon>
        <taxon>Kribbellaceae</taxon>
        <taxon>Kribbella</taxon>
    </lineage>
</organism>
<feature type="transmembrane region" description="Helical" evidence="1">
    <location>
        <begin position="6"/>
        <end position="29"/>
    </location>
</feature>
<evidence type="ECO:0000256" key="1">
    <source>
        <dbReference type="SAM" id="Phobius"/>
    </source>
</evidence>
<comment type="caution">
    <text evidence="3">The sequence shown here is derived from an EMBL/GenBank/DDBJ whole genome shotgun (WGS) entry which is preliminary data.</text>
</comment>
<feature type="domain" description="PEGA" evidence="2">
    <location>
        <begin position="35"/>
        <end position="97"/>
    </location>
</feature>
<dbReference type="EMBL" id="SLWM01000003">
    <property type="protein sequence ID" value="TCO27898.1"/>
    <property type="molecule type" value="Genomic_DNA"/>
</dbReference>
<dbReference type="InterPro" id="IPR013229">
    <property type="entry name" value="PEGA"/>
</dbReference>
<evidence type="ECO:0000259" key="2">
    <source>
        <dbReference type="Pfam" id="PF08308"/>
    </source>
</evidence>
<dbReference type="Proteomes" id="UP000295818">
    <property type="component" value="Unassembled WGS sequence"/>
</dbReference>
<sequence>MEEESPRLWLLSGVVVVILVVVIGGYLVFRGGSQSKLTVQSIPNDLTLTLDGRQIAANGEVEVKAGEHTLTASRDGFQSYTQTVTAKGGDPLKVKMYLYSNGPAGRTWVQNNPEQALEAEAEAGRRYDEIQKRLQAKYPVMRELPYIGPGFKATYQASKSDPDNPEAISLKIQVFSPEGKTKALQWIEGHGYDPDTLDIIYTSK</sequence>
<keyword evidence="1" id="KW-1133">Transmembrane helix</keyword>